<dbReference type="Gene3D" id="3.40.50.720">
    <property type="entry name" value="NAD(P)-binding Rossmann-like Domain"/>
    <property type="match status" value="1"/>
</dbReference>
<accession>A0A1H9T7A2</accession>
<dbReference type="PANTHER" id="PTHR48106:SF2">
    <property type="entry name" value="ZN2+-BINDING DEHYDROGENASE"/>
    <property type="match status" value="1"/>
</dbReference>
<dbReference type="GO" id="GO:0016651">
    <property type="term" value="F:oxidoreductase activity, acting on NAD(P)H"/>
    <property type="evidence" value="ECO:0007669"/>
    <property type="project" value="TreeGrafter"/>
</dbReference>
<evidence type="ECO:0000256" key="1">
    <source>
        <dbReference type="ARBA" id="ARBA00022857"/>
    </source>
</evidence>
<keyword evidence="5" id="KW-1185">Reference proteome</keyword>
<protein>
    <submittedName>
        <fullName evidence="4">Zinc-binding dehydrogenase</fullName>
    </submittedName>
</protein>
<dbReference type="EMBL" id="FOGL01000013">
    <property type="protein sequence ID" value="SER93102.1"/>
    <property type="molecule type" value="Genomic_DNA"/>
</dbReference>
<dbReference type="Pfam" id="PF00107">
    <property type="entry name" value="ADH_zinc_N"/>
    <property type="match status" value="1"/>
</dbReference>
<reference evidence="4 5" key="1">
    <citation type="submission" date="2016-10" db="EMBL/GenBank/DDBJ databases">
        <authorList>
            <person name="de Groot N.N."/>
        </authorList>
    </citation>
    <scope>NUCLEOTIDE SEQUENCE [LARGE SCALE GENOMIC DNA]</scope>
    <source>
        <strain evidence="4 5">CGMCC 1.7727</strain>
    </source>
</reference>
<evidence type="ECO:0000256" key="2">
    <source>
        <dbReference type="ARBA" id="ARBA00023002"/>
    </source>
</evidence>
<dbReference type="AlphaFoldDB" id="A0A1H9T7A2"/>
<dbReference type="Gene3D" id="3.90.180.10">
    <property type="entry name" value="Medium-chain alcohol dehydrogenases, catalytic domain"/>
    <property type="match status" value="1"/>
</dbReference>
<keyword evidence="2" id="KW-0560">Oxidoreductase</keyword>
<dbReference type="SUPFAM" id="SSF51735">
    <property type="entry name" value="NAD(P)-binding Rossmann-fold domains"/>
    <property type="match status" value="1"/>
</dbReference>
<sequence length="161" mass="17650">MPLREEGTWKEFAISSADSTVVIPKQIDDYTAAQLYINPVTTWIICTEILDLKYTDILLVNACGSAIVHLLAQLSNVFGNTLIAVTRNGKYKKELLQNGASYVIDRSKDSLYQLVMEITGGRNVSAAVDSIGGTDRNELAFCLQYEGKFLTIGLLSGIPLD</sequence>
<keyword evidence="1" id="KW-0521">NADP</keyword>
<dbReference type="GO" id="GO:0070402">
    <property type="term" value="F:NADPH binding"/>
    <property type="evidence" value="ECO:0007669"/>
    <property type="project" value="TreeGrafter"/>
</dbReference>
<proteinExistence type="predicted"/>
<feature type="domain" description="Alcohol dehydrogenase-like C-terminal" evidence="3">
    <location>
        <begin position="69"/>
        <end position="156"/>
    </location>
</feature>
<evidence type="ECO:0000313" key="4">
    <source>
        <dbReference type="EMBL" id="SER93102.1"/>
    </source>
</evidence>
<dbReference type="Proteomes" id="UP000199687">
    <property type="component" value="Unassembled WGS sequence"/>
</dbReference>
<dbReference type="STRING" id="531814.SAMN04487944_11320"/>
<evidence type="ECO:0000313" key="5">
    <source>
        <dbReference type="Proteomes" id="UP000199687"/>
    </source>
</evidence>
<gene>
    <name evidence="4" type="ORF">SAMN04487944_11320</name>
</gene>
<dbReference type="InterPro" id="IPR036291">
    <property type="entry name" value="NAD(P)-bd_dom_sf"/>
</dbReference>
<evidence type="ECO:0000259" key="3">
    <source>
        <dbReference type="Pfam" id="PF00107"/>
    </source>
</evidence>
<organism evidence="4 5">
    <name type="scientific">Gracilibacillus ureilyticus</name>
    <dbReference type="NCBI Taxonomy" id="531814"/>
    <lineage>
        <taxon>Bacteria</taxon>
        <taxon>Bacillati</taxon>
        <taxon>Bacillota</taxon>
        <taxon>Bacilli</taxon>
        <taxon>Bacillales</taxon>
        <taxon>Bacillaceae</taxon>
        <taxon>Gracilibacillus</taxon>
    </lineage>
</organism>
<dbReference type="InterPro" id="IPR013149">
    <property type="entry name" value="ADH-like_C"/>
</dbReference>
<name>A0A1H9T7A2_9BACI</name>
<dbReference type="PANTHER" id="PTHR48106">
    <property type="entry name" value="QUINONE OXIDOREDUCTASE PIG3-RELATED"/>
    <property type="match status" value="1"/>
</dbReference>